<dbReference type="PANTHER" id="PTHR34473">
    <property type="entry name" value="UPF0699 TRANSMEMBRANE PROTEIN YDBS"/>
    <property type="match status" value="1"/>
</dbReference>
<keyword evidence="2" id="KW-0472">Membrane</keyword>
<feature type="transmembrane region" description="Helical" evidence="2">
    <location>
        <begin position="245"/>
        <end position="268"/>
    </location>
</feature>
<sequence length="556" mass="60213">MTPSEPGPPAERGQPDAPPREPPPPLPPAAGESGALLGEVGEAAVARLRAEQDRRLHPLSWLFVLLGSLRQFALPLIAFVVFGQRADEDELWFQAMGLAAGLLLTLGAVARYYTYRFRIERGVLVVRSGLLSRNLRQIPLTRIQNVALKQGLLHRALGVADVRLESAVGGGTPEAQMQVLSLADAAALEAVVQAAGAANSTSAGEVAGNAALASVRPAAASEGQTLLGLDTAELVKLGLTSNRGLVLGAVGFGAFAQFGGEGFGRTIANTAEAGVEYAGQLGLGWPQWLLLGFVLLLAFLAVARAVAVLLVVLQFHGFRLVESAGSLGVEQGLLTRLRMRAPLAKIQRWTVYDSLLHRFFDRRSVRVETAALQAVNEQQALSDVIPIAAPTQVDALIERWLPDIDWGGWTWQPLHPRAWRRVLFPSLLLIGGLTALAALRFGPSALLLPVLLLPLAVLRARGLAKRCGWVLTDRVLAWRSGWLDRHVSFAEVHRLQGLRLSQSPFDRRHGMATLYADTAGSSPFTHQLELRYLPEAEARALFAELSRRIAKRRLQW</sequence>
<evidence type="ECO:0000313" key="5">
    <source>
        <dbReference type="Proteomes" id="UP000199603"/>
    </source>
</evidence>
<evidence type="ECO:0000313" key="4">
    <source>
        <dbReference type="EMBL" id="SDD92142.1"/>
    </source>
</evidence>
<dbReference type="Proteomes" id="UP000199603">
    <property type="component" value="Unassembled WGS sequence"/>
</dbReference>
<feature type="transmembrane region" description="Helical" evidence="2">
    <location>
        <begin position="288"/>
        <end position="313"/>
    </location>
</feature>
<dbReference type="Pfam" id="PF03703">
    <property type="entry name" value="bPH_2"/>
    <property type="match status" value="2"/>
</dbReference>
<evidence type="ECO:0000259" key="3">
    <source>
        <dbReference type="Pfam" id="PF03703"/>
    </source>
</evidence>
<dbReference type="InterPro" id="IPR005182">
    <property type="entry name" value="YdbS-like_PH"/>
</dbReference>
<feature type="transmembrane region" description="Helical" evidence="2">
    <location>
        <begin position="59"/>
        <end position="79"/>
    </location>
</feature>
<feature type="region of interest" description="Disordered" evidence="1">
    <location>
        <begin position="1"/>
        <end position="33"/>
    </location>
</feature>
<dbReference type="AlphaFoldDB" id="A0A1G6YPC3"/>
<feature type="domain" description="YdbS-like PH" evidence="3">
    <location>
        <begin position="112"/>
        <end position="190"/>
    </location>
</feature>
<feature type="transmembrane region" description="Helical" evidence="2">
    <location>
        <begin position="91"/>
        <end position="113"/>
    </location>
</feature>
<dbReference type="PIRSF" id="PIRSF026631">
    <property type="entry name" value="UCP026631"/>
    <property type="match status" value="1"/>
</dbReference>
<dbReference type="STRING" id="265719.SAMN04488509_110103"/>
<evidence type="ECO:0000256" key="2">
    <source>
        <dbReference type="SAM" id="Phobius"/>
    </source>
</evidence>
<keyword evidence="2" id="KW-0812">Transmembrane</keyword>
<gene>
    <name evidence="4" type="ORF">SAMN04488509_110103</name>
</gene>
<dbReference type="OrthoDB" id="240564at2"/>
<feature type="transmembrane region" description="Helical" evidence="2">
    <location>
        <begin position="422"/>
        <end position="439"/>
    </location>
</feature>
<dbReference type="RefSeq" id="WP_091244182.1">
    <property type="nucleotide sequence ID" value="NZ_FNAG01000010.1"/>
</dbReference>
<organism evidence="4 5">
    <name type="scientific">Aquimonas voraii</name>
    <dbReference type="NCBI Taxonomy" id="265719"/>
    <lineage>
        <taxon>Bacteria</taxon>
        <taxon>Pseudomonadati</taxon>
        <taxon>Pseudomonadota</taxon>
        <taxon>Gammaproteobacteria</taxon>
        <taxon>Lysobacterales</taxon>
        <taxon>Lysobacteraceae</taxon>
        <taxon>Aquimonas</taxon>
    </lineage>
</organism>
<accession>A0A1G6YPC3</accession>
<keyword evidence="5" id="KW-1185">Reference proteome</keyword>
<reference evidence="4 5" key="1">
    <citation type="submission" date="2016-10" db="EMBL/GenBank/DDBJ databases">
        <authorList>
            <person name="de Groot N.N."/>
        </authorList>
    </citation>
    <scope>NUCLEOTIDE SEQUENCE [LARGE SCALE GENOMIC DNA]</scope>
    <source>
        <strain evidence="4 5">DSM 16957</strain>
    </source>
</reference>
<evidence type="ECO:0000256" key="1">
    <source>
        <dbReference type="SAM" id="MobiDB-lite"/>
    </source>
</evidence>
<proteinExistence type="predicted"/>
<dbReference type="PANTHER" id="PTHR34473:SF2">
    <property type="entry name" value="UPF0699 TRANSMEMBRANE PROTEIN YDBT"/>
    <property type="match status" value="1"/>
</dbReference>
<name>A0A1G6YPC3_9GAMM</name>
<protein>
    <submittedName>
        <fullName evidence="4">Putative membrane protein</fullName>
    </submittedName>
</protein>
<keyword evidence="2" id="KW-1133">Transmembrane helix</keyword>
<feature type="domain" description="YdbS-like PH" evidence="3">
    <location>
        <begin position="466"/>
        <end position="542"/>
    </location>
</feature>
<dbReference type="EMBL" id="FNAG01000010">
    <property type="protein sequence ID" value="SDD92142.1"/>
    <property type="molecule type" value="Genomic_DNA"/>
</dbReference>
<feature type="compositionally biased region" description="Pro residues" evidence="1">
    <location>
        <begin position="16"/>
        <end position="28"/>
    </location>
</feature>
<dbReference type="InterPro" id="IPR014529">
    <property type="entry name" value="UCP026631"/>
</dbReference>